<evidence type="ECO:0000313" key="2">
    <source>
        <dbReference type="EMBL" id="TZG41528.1"/>
    </source>
</evidence>
<accession>A0A5D9DCA1</accession>
<dbReference type="OrthoDB" id="9810174at2"/>
<protein>
    <submittedName>
        <fullName evidence="2">Uncharacterized protein</fullName>
    </submittedName>
</protein>
<organism evidence="2 3">
    <name type="scientific">Halomonas eurihalina</name>
    <dbReference type="NCBI Taxonomy" id="42566"/>
    <lineage>
        <taxon>Bacteria</taxon>
        <taxon>Pseudomonadati</taxon>
        <taxon>Pseudomonadota</taxon>
        <taxon>Gammaproteobacteria</taxon>
        <taxon>Oceanospirillales</taxon>
        <taxon>Halomonadaceae</taxon>
        <taxon>Halomonas</taxon>
    </lineage>
</organism>
<proteinExistence type="predicted"/>
<name>A0A5D9DCA1_HALER</name>
<dbReference type="EMBL" id="VTPU01000001">
    <property type="protein sequence ID" value="TZG41528.1"/>
    <property type="molecule type" value="Genomic_DNA"/>
</dbReference>
<comment type="caution">
    <text evidence="2">The sequence shown here is derived from an EMBL/GenBank/DDBJ whole genome shotgun (WGS) entry which is preliminary data.</text>
</comment>
<reference evidence="2 3" key="1">
    <citation type="submission" date="2019-08" db="EMBL/GenBank/DDBJ databases">
        <title>Draft Genome Sequence of Halomonas eurihalina Isolated from Preserved Hide-surface.</title>
        <authorList>
            <person name="Hussain S.A."/>
            <person name="Xu A."/>
            <person name="Sarker M."/>
            <person name="Sommers C."/>
        </authorList>
    </citation>
    <scope>NUCLEOTIDE SEQUENCE [LARGE SCALE GENOMIC DNA]</scope>
    <source>
        <strain evidence="2 3">MS1</strain>
    </source>
</reference>
<evidence type="ECO:0000256" key="1">
    <source>
        <dbReference type="SAM" id="MobiDB-lite"/>
    </source>
</evidence>
<dbReference type="Proteomes" id="UP000324260">
    <property type="component" value="Unassembled WGS sequence"/>
</dbReference>
<sequence length="599" mass="64113">MASVTYPTEMGGDGKTYTDDADPDTGMANGGHQTRLIPAMAGAVAMGEYAKSQADAASSSASSAANDAAAAEQAKNEVHVDQDTIQAAVATTTENASLASAYADTATNMADAVAQATATYTGVGSGLGATSDGDYFRVISAPEAQRIDVYRNDSGSATLIAEYYTRGGVDARMRDQVRLSRSLQRQGDLGQSLHADFLLQAYGWTDSPMDGVQHALSDSEVITVLRASPKWVWDARGKLVEVPVDTPAYEYDPITGTPLGVLNEPHSTNEIAECNRWDANSSDLLFPGNGDPFPGGNGVPVRVVPNAEHTRHFARQVNPIDVEGLEIAYSFFCKPQGYTRIQVRVNGYSGDVAASIDLVAGEATWTASSTVKAIVTPLPEGFYRVELSGVATSNGSWVHLFIQEADGSMDFAGDEVSGIDLYWGQLEVRGSATSPIWTEGSSAAREADGVRTYADGWENRRQCSVFLDVAMKGGGANDDNIVTLGAGSGGERMVISKRGQVYVASPDGNSFAGHNFSPSLYPDTTTYAFAYEEQGRFDMAINQGESSRTLEIMSDKRMGMARLTLGNQHTGWSGVMNGYLRRLRYYPYYMPLAELEALQ</sequence>
<evidence type="ECO:0000313" key="3">
    <source>
        <dbReference type="Proteomes" id="UP000324260"/>
    </source>
</evidence>
<dbReference type="AlphaFoldDB" id="A0A5D9DCA1"/>
<gene>
    <name evidence="2" type="ORF">FZZ93_02375</name>
</gene>
<dbReference type="RefSeq" id="WP_149320719.1">
    <property type="nucleotide sequence ID" value="NZ_JARWAH010000001.1"/>
</dbReference>
<keyword evidence="3" id="KW-1185">Reference proteome</keyword>
<feature type="region of interest" description="Disordered" evidence="1">
    <location>
        <begin position="1"/>
        <end position="32"/>
    </location>
</feature>